<reference evidence="10 11" key="1">
    <citation type="journal article" date="2009" name="PLoS Genet.">
        <title>Genomic analysis of the basal lineage fungus Rhizopus oryzae reveals a whole-genome duplication.</title>
        <authorList>
            <person name="Ma L.-J."/>
            <person name="Ibrahim A.S."/>
            <person name="Skory C."/>
            <person name="Grabherr M.G."/>
            <person name="Burger G."/>
            <person name="Butler M."/>
            <person name="Elias M."/>
            <person name="Idnurm A."/>
            <person name="Lang B.F."/>
            <person name="Sone T."/>
            <person name="Abe A."/>
            <person name="Calvo S.E."/>
            <person name="Corrochano L.M."/>
            <person name="Engels R."/>
            <person name="Fu J."/>
            <person name="Hansberg W."/>
            <person name="Kim J.-M."/>
            <person name="Kodira C.D."/>
            <person name="Koehrsen M.J."/>
            <person name="Liu B."/>
            <person name="Miranda-Saavedra D."/>
            <person name="O'Leary S."/>
            <person name="Ortiz-Castellanos L."/>
            <person name="Poulter R."/>
            <person name="Rodriguez-Romero J."/>
            <person name="Ruiz-Herrera J."/>
            <person name="Shen Y.-Q."/>
            <person name="Zeng Q."/>
            <person name="Galagan J."/>
            <person name="Birren B.W."/>
            <person name="Cuomo C.A."/>
            <person name="Wickes B.L."/>
        </authorList>
    </citation>
    <scope>NUCLEOTIDE SEQUENCE [LARGE SCALE GENOMIC DNA]</scope>
    <source>
        <strain evidence="11">RA 99-880 / ATCC MYA-4621 / FGSC 9543 / NRRL 43880</strain>
    </source>
</reference>
<dbReference type="GO" id="GO:0016282">
    <property type="term" value="C:eukaryotic 43S preinitiation complex"/>
    <property type="evidence" value="ECO:0007669"/>
    <property type="project" value="UniProtKB-UniRule"/>
</dbReference>
<dbReference type="InterPro" id="IPR015943">
    <property type="entry name" value="WD40/YVTN_repeat-like_dom_sf"/>
</dbReference>
<dbReference type="SMART" id="SM00320">
    <property type="entry name" value="WD40"/>
    <property type="match status" value="6"/>
</dbReference>
<evidence type="ECO:0000256" key="3">
    <source>
        <dbReference type="ARBA" id="ARBA00022574"/>
    </source>
</evidence>
<evidence type="ECO:0000313" key="10">
    <source>
        <dbReference type="EMBL" id="EIE82800.1"/>
    </source>
</evidence>
<dbReference type="OMA" id="VWFSHNG"/>
<evidence type="ECO:0000256" key="5">
    <source>
        <dbReference type="ARBA" id="ARBA00022917"/>
    </source>
</evidence>
<dbReference type="GO" id="GO:0033290">
    <property type="term" value="C:eukaryotic 48S preinitiation complex"/>
    <property type="evidence" value="ECO:0007669"/>
    <property type="project" value="UniProtKB-UniRule"/>
</dbReference>
<keyword evidence="5 7" id="KW-0648">Protein biosynthesis</keyword>
<dbReference type="InParanoid" id="I1C2X0"/>
<feature type="repeat" description="WD" evidence="8">
    <location>
        <begin position="23"/>
        <end position="64"/>
    </location>
</feature>
<evidence type="ECO:0000256" key="7">
    <source>
        <dbReference type="HAMAP-Rule" id="MF_03008"/>
    </source>
</evidence>
<keyword evidence="1 7" id="KW-0963">Cytoplasm</keyword>
<dbReference type="Proteomes" id="UP000009138">
    <property type="component" value="Unassembled WGS sequence"/>
</dbReference>
<dbReference type="STRING" id="246409.I1C2X0"/>
<keyword evidence="3 8" id="KW-0853">WD repeat</keyword>
<dbReference type="Pfam" id="PF24805">
    <property type="entry name" value="EIF3I"/>
    <property type="match status" value="1"/>
</dbReference>
<dbReference type="PROSITE" id="PS50082">
    <property type="entry name" value="WD_REPEATS_2"/>
    <property type="match status" value="3"/>
</dbReference>
<comment type="similarity">
    <text evidence="6">Belongs to the WD repeat STRAP family.</text>
</comment>
<evidence type="ECO:0000256" key="1">
    <source>
        <dbReference type="ARBA" id="ARBA00022490"/>
    </source>
</evidence>
<dbReference type="VEuPathDB" id="FungiDB:RO3G_07505"/>
<dbReference type="SUPFAM" id="SSF50978">
    <property type="entry name" value="WD40 repeat-like"/>
    <property type="match status" value="1"/>
</dbReference>
<dbReference type="OrthoDB" id="24966at2759"/>
<feature type="repeat" description="WD" evidence="8">
    <location>
        <begin position="300"/>
        <end position="330"/>
    </location>
</feature>
<dbReference type="GO" id="GO:0003743">
    <property type="term" value="F:translation initiation factor activity"/>
    <property type="evidence" value="ECO:0007669"/>
    <property type="project" value="UniProtKB-UniRule"/>
</dbReference>
<dbReference type="EMBL" id="CH476736">
    <property type="protein sequence ID" value="EIE82800.1"/>
    <property type="molecule type" value="Genomic_DNA"/>
</dbReference>
<dbReference type="InterPro" id="IPR019775">
    <property type="entry name" value="WD40_repeat_CS"/>
</dbReference>
<dbReference type="InterPro" id="IPR001680">
    <property type="entry name" value="WD40_rpt"/>
</dbReference>
<dbReference type="PROSITE" id="PS50294">
    <property type="entry name" value="WD_REPEATS_REGION"/>
    <property type="match status" value="2"/>
</dbReference>
<dbReference type="HAMAP" id="MF_03008">
    <property type="entry name" value="eIF3i"/>
    <property type="match status" value="1"/>
</dbReference>
<dbReference type="GO" id="GO:0001732">
    <property type="term" value="P:formation of cytoplasmic translation initiation complex"/>
    <property type="evidence" value="ECO:0007669"/>
    <property type="project" value="UniProtKB-UniRule"/>
</dbReference>
<keyword evidence="2 7" id="KW-0396">Initiation factor</keyword>
<keyword evidence="9" id="KW-0732">Signal</keyword>
<gene>
    <name evidence="7" type="primary">TIF34</name>
    <name evidence="10" type="ORF">RO3G_07505</name>
</gene>
<dbReference type="GO" id="GO:0003723">
    <property type="term" value="F:RNA binding"/>
    <property type="evidence" value="ECO:0007669"/>
    <property type="project" value="TreeGrafter"/>
</dbReference>
<comment type="subunit">
    <text evidence="7">Component of the eukaryotic translation initiation factor 3 (eIF-3) complex.</text>
</comment>
<comment type="function">
    <text evidence="7">Component of the eukaryotic translation initiation factor 3 (eIF-3) complex, which is involved in protein synthesis of a specialized repertoire of mRNAs and, together with other initiation factors, stimulates binding of mRNA and methionyl-tRNAi to the 40S ribosome. The eIF-3 complex specifically targets and initiates translation of a subset of mRNAs involved in cell proliferation.</text>
</comment>
<feature type="repeat" description="WD" evidence="8">
    <location>
        <begin position="65"/>
        <end position="106"/>
    </location>
</feature>
<comment type="subcellular location">
    <subcellularLocation>
        <location evidence="7">Cytoplasm</location>
    </subcellularLocation>
</comment>
<dbReference type="GO" id="GO:0071541">
    <property type="term" value="C:eukaryotic translation initiation factor 3 complex, eIF3m"/>
    <property type="evidence" value="ECO:0007669"/>
    <property type="project" value="TreeGrafter"/>
</dbReference>
<evidence type="ECO:0000256" key="2">
    <source>
        <dbReference type="ARBA" id="ARBA00022540"/>
    </source>
</evidence>
<comment type="similarity">
    <text evidence="7">Belongs to the eIF-3 subunit I family.</text>
</comment>
<protein>
    <recommendedName>
        <fullName evidence="7">Eukaryotic translation initiation factor 3 subunit I</fullName>
        <shortName evidence="7">eIF3i</shortName>
    </recommendedName>
    <alternativeName>
        <fullName evidence="7">Eukaryotic translation initiation factor 3 39 kDa subunit homolog</fullName>
        <shortName evidence="7">eIF-3 39 kDa subunit homolog</shortName>
    </alternativeName>
</protein>
<dbReference type="InterPro" id="IPR036322">
    <property type="entry name" value="WD40_repeat_dom_sf"/>
</dbReference>
<dbReference type="PANTHER" id="PTHR19877:SF1">
    <property type="entry name" value="EUKARYOTIC TRANSLATION INITIATION FACTOR 3 SUBUNIT I"/>
    <property type="match status" value="1"/>
</dbReference>
<evidence type="ECO:0000313" key="11">
    <source>
        <dbReference type="Proteomes" id="UP000009138"/>
    </source>
</evidence>
<dbReference type="PROSITE" id="PS00678">
    <property type="entry name" value="WD_REPEATS_1"/>
    <property type="match status" value="1"/>
</dbReference>
<evidence type="ECO:0000256" key="6">
    <source>
        <dbReference type="ARBA" id="ARBA00038394"/>
    </source>
</evidence>
<name>I1C2X0_RHIO9</name>
<dbReference type="Gene3D" id="2.130.10.10">
    <property type="entry name" value="YVTN repeat-like/Quinoprotein amine dehydrogenase"/>
    <property type="match status" value="1"/>
</dbReference>
<dbReference type="FunCoup" id="I1C2X0">
    <property type="interactions" value="816"/>
</dbReference>
<dbReference type="InterPro" id="IPR027525">
    <property type="entry name" value="eIF3i"/>
</dbReference>
<keyword evidence="11" id="KW-1185">Reference proteome</keyword>
<accession>I1C2X0</accession>
<proteinExistence type="inferred from homology"/>
<dbReference type="AlphaFoldDB" id="I1C2X0"/>
<feature type="chain" id="PRO_5003637812" description="Eukaryotic translation initiation factor 3 subunit I" evidence="9">
    <location>
        <begin position="24"/>
        <end position="344"/>
    </location>
</feature>
<evidence type="ECO:0000256" key="9">
    <source>
        <dbReference type="SAM" id="SignalP"/>
    </source>
</evidence>
<keyword evidence="4" id="KW-0677">Repeat</keyword>
<feature type="signal peptide" evidence="9">
    <location>
        <begin position="1"/>
        <end position="23"/>
    </location>
</feature>
<organism evidence="10 11">
    <name type="scientific">Rhizopus delemar (strain RA 99-880 / ATCC MYA-4621 / FGSC 9543 / NRRL 43880)</name>
    <name type="common">Mucormycosis agent</name>
    <name type="synonym">Rhizopus arrhizus var. delemar</name>
    <dbReference type="NCBI Taxonomy" id="246409"/>
    <lineage>
        <taxon>Eukaryota</taxon>
        <taxon>Fungi</taxon>
        <taxon>Fungi incertae sedis</taxon>
        <taxon>Mucoromycota</taxon>
        <taxon>Mucoromycotina</taxon>
        <taxon>Mucoromycetes</taxon>
        <taxon>Mucorales</taxon>
        <taxon>Mucorineae</taxon>
        <taxon>Rhizopodaceae</taxon>
        <taxon>Rhizopus</taxon>
    </lineage>
</organism>
<dbReference type="FunFam" id="2.130.10.10:FF:000127">
    <property type="entry name" value="Eukaryotic translation initiation factor 3 subunit I"/>
    <property type="match status" value="1"/>
</dbReference>
<evidence type="ECO:0000256" key="8">
    <source>
        <dbReference type="PROSITE-ProRule" id="PRU00221"/>
    </source>
</evidence>
<evidence type="ECO:0000256" key="4">
    <source>
        <dbReference type="ARBA" id="ARBA00022737"/>
    </source>
</evidence>
<dbReference type="PANTHER" id="PTHR19877">
    <property type="entry name" value="EUKARYOTIC TRANSLATION INITIATION FACTOR 3 SUBUNIT I"/>
    <property type="match status" value="1"/>
</dbReference>
<sequence>MTLIFGNAFLFLLCHNIMRPILLQGHTRALTQIKYNREGDLLFTVSKDKVANVWYSHNGERLGTYTDHQGSIWTIDVNADSTLLVTGSADNSCKLWEVQTGRCLKTWEFKTAVKRVEFSEDGSMVLCVTEERMGYSGTVTVYPINSDINGTQSDTPIVVIINNGKKAVVASWSSLDKYIITGHEDGTVCQWDWKANEKIKSIKAHESILSDMQPSSDRTYFITSSKDKSAKIIDAATLDIKKTYTADTPLNSASITPKHQEFVIIGGGQDAMNVTTTSARQGKFESRFYHKILEEEVGRVRGHFGPINTIAVHPDGGSYSSGGEDGYVRVHHFDPDYYTFKLEI</sequence>